<dbReference type="Gene3D" id="3.50.30.30">
    <property type="match status" value="1"/>
</dbReference>
<dbReference type="InterPro" id="IPR023828">
    <property type="entry name" value="Peptidase_S8_Ser-AS"/>
</dbReference>
<dbReference type="GO" id="GO:0005576">
    <property type="term" value="C:extracellular region"/>
    <property type="evidence" value="ECO:0007669"/>
    <property type="project" value="UniProtKB-SubCell"/>
</dbReference>
<keyword evidence="3" id="KW-0964">Secreted</keyword>
<dbReference type="SUPFAM" id="SSF52025">
    <property type="entry name" value="PA domain"/>
    <property type="match status" value="1"/>
</dbReference>
<dbReference type="InterPro" id="IPR010259">
    <property type="entry name" value="S8pro/Inhibitor_I9"/>
</dbReference>
<evidence type="ECO:0008006" key="18">
    <source>
        <dbReference type="Google" id="ProtNLM"/>
    </source>
</evidence>
<protein>
    <recommendedName>
        <fullName evidence="18">Subtilisin-like protease SBT1.5</fullName>
    </recommendedName>
</protein>
<evidence type="ECO:0000259" key="12">
    <source>
        <dbReference type="Pfam" id="PF00082"/>
    </source>
</evidence>
<dbReference type="GO" id="GO:0006508">
    <property type="term" value="P:proteolysis"/>
    <property type="evidence" value="ECO:0007669"/>
    <property type="project" value="UniProtKB-KW"/>
</dbReference>
<dbReference type="InterPro" id="IPR046450">
    <property type="entry name" value="PA_dom_sf"/>
</dbReference>
<evidence type="ECO:0000259" key="13">
    <source>
        <dbReference type="Pfam" id="PF02225"/>
    </source>
</evidence>
<dbReference type="Pfam" id="PF05922">
    <property type="entry name" value="Inhibitor_I9"/>
    <property type="match status" value="1"/>
</dbReference>
<keyword evidence="7 10" id="KW-0720">Serine protease</keyword>
<dbReference type="InterPro" id="IPR000209">
    <property type="entry name" value="Peptidase_S8/S53_dom"/>
</dbReference>
<keyword evidence="4 10" id="KW-0645">Protease</keyword>
<dbReference type="Gene3D" id="2.60.40.2310">
    <property type="match status" value="1"/>
</dbReference>
<evidence type="ECO:0000256" key="2">
    <source>
        <dbReference type="ARBA" id="ARBA00011073"/>
    </source>
</evidence>
<keyword evidence="17" id="KW-1185">Reference proteome</keyword>
<dbReference type="CDD" id="cd02120">
    <property type="entry name" value="PA_subtilisin_like"/>
    <property type="match status" value="1"/>
</dbReference>
<name>A0ABD3CS88_9LAMI</name>
<dbReference type="PROSITE" id="PS00138">
    <property type="entry name" value="SUBTILASE_SER"/>
    <property type="match status" value="1"/>
</dbReference>
<dbReference type="InterPro" id="IPR003137">
    <property type="entry name" value="PA_domain"/>
</dbReference>
<reference evidence="17" key="1">
    <citation type="journal article" date="2024" name="IScience">
        <title>Strigolactones Initiate the Formation of Haustorium-like Structures in Castilleja.</title>
        <authorList>
            <person name="Buerger M."/>
            <person name="Peterson D."/>
            <person name="Chory J."/>
        </authorList>
    </citation>
    <scope>NUCLEOTIDE SEQUENCE [LARGE SCALE GENOMIC DNA]</scope>
</reference>
<evidence type="ECO:0000256" key="5">
    <source>
        <dbReference type="ARBA" id="ARBA00022729"/>
    </source>
</evidence>
<dbReference type="PANTHER" id="PTHR10795">
    <property type="entry name" value="PROPROTEIN CONVERTASE SUBTILISIN/KEXIN"/>
    <property type="match status" value="1"/>
</dbReference>
<feature type="domain" description="Inhibitor I9" evidence="14">
    <location>
        <begin position="34"/>
        <end position="121"/>
    </location>
</feature>
<dbReference type="FunFam" id="2.60.40.2310:FF:000002">
    <property type="entry name" value="p69E protein-like"/>
    <property type="match status" value="1"/>
</dbReference>
<feature type="domain" description="Peptidase S8/S53" evidence="12">
    <location>
        <begin position="146"/>
        <end position="613"/>
    </location>
</feature>
<dbReference type="PROSITE" id="PS51892">
    <property type="entry name" value="SUBTILASE"/>
    <property type="match status" value="1"/>
</dbReference>
<dbReference type="GO" id="GO:0004252">
    <property type="term" value="F:serine-type endopeptidase activity"/>
    <property type="evidence" value="ECO:0007669"/>
    <property type="project" value="UniProtKB-UniRule"/>
</dbReference>
<dbReference type="Gene3D" id="3.40.50.200">
    <property type="entry name" value="Peptidase S8/S53 domain"/>
    <property type="match status" value="1"/>
</dbReference>
<evidence type="ECO:0000256" key="1">
    <source>
        <dbReference type="ARBA" id="ARBA00004613"/>
    </source>
</evidence>
<dbReference type="FunFam" id="3.40.50.200:FF:000006">
    <property type="entry name" value="Subtilisin-like protease SBT1.5"/>
    <property type="match status" value="1"/>
</dbReference>
<evidence type="ECO:0000256" key="9">
    <source>
        <dbReference type="PIRSR" id="PIRSR615500-1"/>
    </source>
</evidence>
<feature type="active site" description="Charge relay system" evidence="9 10">
    <location>
        <position position="564"/>
    </location>
</feature>
<feature type="signal peptide" evidence="11">
    <location>
        <begin position="1"/>
        <end position="21"/>
    </location>
</feature>
<feature type="active site" description="Charge relay system" evidence="9 10">
    <location>
        <position position="155"/>
    </location>
</feature>
<comment type="caution">
    <text evidence="16">The sequence shown here is derived from an EMBL/GenBank/DDBJ whole genome shotgun (WGS) entry which is preliminary data.</text>
</comment>
<feature type="domain" description="PA" evidence="13">
    <location>
        <begin position="386"/>
        <end position="475"/>
    </location>
</feature>
<keyword evidence="8" id="KW-0325">Glycoprotein</keyword>
<organism evidence="16 17">
    <name type="scientific">Castilleja foliolosa</name>
    <dbReference type="NCBI Taxonomy" id="1961234"/>
    <lineage>
        <taxon>Eukaryota</taxon>
        <taxon>Viridiplantae</taxon>
        <taxon>Streptophyta</taxon>
        <taxon>Embryophyta</taxon>
        <taxon>Tracheophyta</taxon>
        <taxon>Spermatophyta</taxon>
        <taxon>Magnoliopsida</taxon>
        <taxon>eudicotyledons</taxon>
        <taxon>Gunneridae</taxon>
        <taxon>Pentapetalae</taxon>
        <taxon>asterids</taxon>
        <taxon>lamiids</taxon>
        <taxon>Lamiales</taxon>
        <taxon>Orobanchaceae</taxon>
        <taxon>Pedicularideae</taxon>
        <taxon>Castillejinae</taxon>
        <taxon>Castilleja</taxon>
    </lineage>
</organism>
<proteinExistence type="inferred from homology"/>
<evidence type="ECO:0000256" key="4">
    <source>
        <dbReference type="ARBA" id="ARBA00022670"/>
    </source>
</evidence>
<dbReference type="InterPro" id="IPR034197">
    <property type="entry name" value="Peptidases_S8_3"/>
</dbReference>
<dbReference type="Pfam" id="PF02225">
    <property type="entry name" value="PA"/>
    <property type="match status" value="1"/>
</dbReference>
<evidence type="ECO:0000313" key="17">
    <source>
        <dbReference type="Proteomes" id="UP001632038"/>
    </source>
</evidence>
<comment type="subcellular location">
    <subcellularLocation>
        <location evidence="1">Secreted</location>
    </subcellularLocation>
</comment>
<dbReference type="Pfam" id="PF17766">
    <property type="entry name" value="fn3_6"/>
    <property type="match status" value="1"/>
</dbReference>
<dbReference type="CDD" id="cd04852">
    <property type="entry name" value="Peptidases_S8_3"/>
    <property type="match status" value="1"/>
</dbReference>
<dbReference type="Pfam" id="PF00082">
    <property type="entry name" value="Peptidase_S8"/>
    <property type="match status" value="1"/>
</dbReference>
<evidence type="ECO:0000259" key="15">
    <source>
        <dbReference type="Pfam" id="PF17766"/>
    </source>
</evidence>
<evidence type="ECO:0000256" key="6">
    <source>
        <dbReference type="ARBA" id="ARBA00022801"/>
    </source>
</evidence>
<dbReference type="InterPro" id="IPR037045">
    <property type="entry name" value="S8pro/Inhibitor_I9_sf"/>
</dbReference>
<dbReference type="InterPro" id="IPR015500">
    <property type="entry name" value="Peptidase_S8_subtilisin-rel"/>
</dbReference>
<keyword evidence="5 11" id="KW-0732">Signal</keyword>
<evidence type="ECO:0000256" key="7">
    <source>
        <dbReference type="ARBA" id="ARBA00022825"/>
    </source>
</evidence>
<dbReference type="SUPFAM" id="SSF52743">
    <property type="entry name" value="Subtilisin-like"/>
    <property type="match status" value="1"/>
</dbReference>
<evidence type="ECO:0000259" key="14">
    <source>
        <dbReference type="Pfam" id="PF05922"/>
    </source>
</evidence>
<evidence type="ECO:0000256" key="11">
    <source>
        <dbReference type="SAM" id="SignalP"/>
    </source>
</evidence>
<feature type="active site" description="Charge relay system" evidence="9 10">
    <location>
        <position position="228"/>
    </location>
</feature>
<evidence type="ECO:0000313" key="16">
    <source>
        <dbReference type="EMBL" id="KAL3632856.1"/>
    </source>
</evidence>
<dbReference type="GO" id="GO:0048731">
    <property type="term" value="P:system development"/>
    <property type="evidence" value="ECO:0007669"/>
    <property type="project" value="UniProtKB-ARBA"/>
</dbReference>
<dbReference type="InterPro" id="IPR045051">
    <property type="entry name" value="SBT"/>
</dbReference>
<evidence type="ECO:0000256" key="10">
    <source>
        <dbReference type="PROSITE-ProRule" id="PRU01240"/>
    </source>
</evidence>
<dbReference type="Proteomes" id="UP001632038">
    <property type="component" value="Unassembled WGS sequence"/>
</dbReference>
<dbReference type="AlphaFoldDB" id="A0ABD3CS88"/>
<dbReference type="EMBL" id="JAVIJP010000032">
    <property type="protein sequence ID" value="KAL3632856.1"/>
    <property type="molecule type" value="Genomic_DNA"/>
</dbReference>
<accession>A0ABD3CS88</accession>
<dbReference type="Gene3D" id="3.30.70.80">
    <property type="entry name" value="Peptidase S8 propeptide/proteinase inhibitor I9"/>
    <property type="match status" value="1"/>
</dbReference>
<feature type="domain" description="Subtilisin-like protease fibronectin type-III" evidence="15">
    <location>
        <begin position="680"/>
        <end position="784"/>
    </location>
</feature>
<dbReference type="InterPro" id="IPR041469">
    <property type="entry name" value="Subtilisin-like_FN3"/>
</dbReference>
<keyword evidence="6 10" id="KW-0378">Hydrolase</keyword>
<evidence type="ECO:0000256" key="3">
    <source>
        <dbReference type="ARBA" id="ARBA00022525"/>
    </source>
</evidence>
<sequence length="790" mass="83372">MAISTIHILCTFLLIISPLLVSPSSIDGAGQTKSFIIRVNHDAKPSIFPTHKNWYDSTLRSISPAAIDGDSSGSDGASRIIHSYATVFHGFSARLSVSEAEKLESVSGILAVIPEQVRQLHTTRSPEFLGLKTGDNAGLLRESDFGSDLVIGVIDTGIWPERASFNDRDLSPVPAKWKGACVAGYRFPSSLCNRKIIGAKYFYNGYEASNGKMNQTTEFRSARDSDGHGTHTASIAAGRYVFPASTLGYARGVAAGMAPKARLAVYKVCWNAGCYDSDILAAFDAAVADGVDVISLSVGGVVVPYHLDAIAISAFGASDAGIFVSASAGNGGPGGLTVTNVAPWVTTVGAGTIDRDFPADVKLGNGRTIPGVSVYGGPALAHDKLYPLIYAGSEGSDGYSSSLCLEGSLDPNVVKGKIILCDRGINSRAAKGEVVKKAGAVGMILANGVFDGEGLVADCHVLPATSIGAAAGDEIRKYIQLAVKSKSPATATILFRGTRLHVAPAPVVASFSARGPNPQTPEIMKPDLIAPGLNILAAWPDNVGPSGIPSDKRRTEFNILSGTSMACPHVSGLAALLKAAHPEWSPAAVRSALMTTAYSRDTLGKRMQDESTGNSSTVMDYGSGHVHPQKAMDPGLVYDLSSYDYVDFLCNSNYTTKNIQVVTRKSTNCNGAKRAGHIGNLNYPSMTAVFQLYGKHKLSTHFIRKVTNVGEAGSIYTVKIRPPKGAVVTVEPEKLVFRRVGQKLNFLVRVQTEAVRLSPGSSVVKSGSIEWSDGKRIVTSPIVVTLQEPL</sequence>
<gene>
    <name evidence="16" type="ORF">CASFOL_025840</name>
</gene>
<comment type="similarity">
    <text evidence="2 10">Belongs to the peptidase S8 family.</text>
</comment>
<dbReference type="FunFam" id="3.30.70.80:FF:000003">
    <property type="entry name" value="Subtilisin-like protease SBT1.9"/>
    <property type="match status" value="1"/>
</dbReference>
<dbReference type="PRINTS" id="PR00723">
    <property type="entry name" value="SUBTILISIN"/>
</dbReference>
<evidence type="ECO:0000256" key="8">
    <source>
        <dbReference type="ARBA" id="ARBA00023180"/>
    </source>
</evidence>
<feature type="chain" id="PRO_5044893030" description="Subtilisin-like protease SBT1.5" evidence="11">
    <location>
        <begin position="22"/>
        <end position="790"/>
    </location>
</feature>
<dbReference type="InterPro" id="IPR036852">
    <property type="entry name" value="Peptidase_S8/S53_dom_sf"/>
</dbReference>
<dbReference type="FunFam" id="3.50.30.30:FF:000005">
    <property type="entry name" value="subtilisin-like protease SBT1.5"/>
    <property type="match status" value="1"/>
</dbReference>